<evidence type="ECO:0000313" key="3">
    <source>
        <dbReference type="EMBL" id="WAQ88771.1"/>
    </source>
</evidence>
<protein>
    <submittedName>
        <fullName evidence="3">Uncharacterized protein</fullName>
    </submittedName>
</protein>
<name>A0ABY7CU45_9BASI</name>
<dbReference type="Proteomes" id="UP001164743">
    <property type="component" value="Chromosome 10A"/>
</dbReference>
<accession>A0ABY7CU45</accession>
<dbReference type="GeneID" id="77801237"/>
<reference evidence="3" key="1">
    <citation type="submission" date="2022-10" db="EMBL/GenBank/DDBJ databases">
        <title>Puccinia triticina Genome sequencing and assembly.</title>
        <authorList>
            <person name="Li C."/>
        </authorList>
    </citation>
    <scope>NUCLEOTIDE SEQUENCE</scope>
    <source>
        <strain evidence="3">Pt15</strain>
    </source>
</reference>
<feature type="compositionally biased region" description="Polar residues" evidence="2">
    <location>
        <begin position="65"/>
        <end position="82"/>
    </location>
</feature>
<organism evidence="3 4">
    <name type="scientific">Puccinia triticina</name>
    <dbReference type="NCBI Taxonomy" id="208348"/>
    <lineage>
        <taxon>Eukaryota</taxon>
        <taxon>Fungi</taxon>
        <taxon>Dikarya</taxon>
        <taxon>Basidiomycota</taxon>
        <taxon>Pucciniomycotina</taxon>
        <taxon>Pucciniomycetes</taxon>
        <taxon>Pucciniales</taxon>
        <taxon>Pucciniaceae</taxon>
        <taxon>Puccinia</taxon>
    </lineage>
</organism>
<feature type="coiled-coil region" evidence="1">
    <location>
        <begin position="244"/>
        <end position="271"/>
    </location>
</feature>
<proteinExistence type="predicted"/>
<feature type="compositionally biased region" description="Polar residues" evidence="2">
    <location>
        <begin position="291"/>
        <end position="320"/>
    </location>
</feature>
<feature type="region of interest" description="Disordered" evidence="2">
    <location>
        <begin position="372"/>
        <end position="411"/>
    </location>
</feature>
<sequence length="536" mass="58000">MCLECPSRCSLGRRIVGSSSATLHPQSAALACRSAPVFPRPAPGLAGWSGLGNGRFTVDSGGGPDSTTSYDPLSDTIGPNSLPTHFHPYPHGPPPFASVPSSPGHRLAIDFPFTSLSPAAAASSSRTIPFPPSNPFPIHLPNPPPDHWHPPADNSSQPIRKLAEDAIYVSSAHPNDHRPAADWGTHHPHSDRSLWLLRDPSTTVLDSTHEYRPAPNLPAHDPLAAQLWQLYGPRDERPPTNDALETLVRRLAELGLDVNELRQRLNSQEWKDPNLATYAQSGRPSSELGGKNSQNSEPADLSQEGSSSDKASRSRNTPQPSARLAKIDENLANPSLRSPLFTREPSLERGRKIEGGRRAACNLAGRWQEECTSLNRSPAVSDMDWKARSRSRSRPHADWRQGSRSRSRLQDLRPDFLAATHLLDADSSTCGQRLKPGPFEPPSSLFPESSDQSGPSSGLAANEAYHHGLIQQLIGSYQAQQSEENGLQSLAQKQADHLSFDALGPLASSSDRPGFLVRPRPFPPLPHPPAGNGADS</sequence>
<evidence type="ECO:0000313" key="4">
    <source>
        <dbReference type="Proteomes" id="UP001164743"/>
    </source>
</evidence>
<dbReference type="EMBL" id="CP110430">
    <property type="protein sequence ID" value="WAQ88771.1"/>
    <property type="molecule type" value="Genomic_DNA"/>
</dbReference>
<dbReference type="RefSeq" id="XP_053024326.1">
    <property type="nucleotide sequence ID" value="XM_053160342.1"/>
</dbReference>
<evidence type="ECO:0000256" key="1">
    <source>
        <dbReference type="SAM" id="Coils"/>
    </source>
</evidence>
<feature type="compositionally biased region" description="Pro residues" evidence="2">
    <location>
        <begin position="520"/>
        <end position="529"/>
    </location>
</feature>
<feature type="region of interest" description="Disordered" evidence="2">
    <location>
        <begin position="502"/>
        <end position="536"/>
    </location>
</feature>
<feature type="region of interest" description="Disordered" evidence="2">
    <location>
        <begin position="428"/>
        <end position="460"/>
    </location>
</feature>
<keyword evidence="1" id="KW-0175">Coiled coil</keyword>
<feature type="region of interest" description="Disordered" evidence="2">
    <location>
        <begin position="56"/>
        <end position="83"/>
    </location>
</feature>
<feature type="region of interest" description="Disordered" evidence="2">
    <location>
        <begin position="272"/>
        <end position="351"/>
    </location>
</feature>
<evidence type="ECO:0000256" key="2">
    <source>
        <dbReference type="SAM" id="MobiDB-lite"/>
    </source>
</evidence>
<gene>
    <name evidence="3" type="ORF">PtA15_10A190</name>
</gene>
<keyword evidence="4" id="KW-1185">Reference proteome</keyword>